<evidence type="ECO:0000313" key="2">
    <source>
        <dbReference type="EMBL" id="KEO90517.1"/>
    </source>
</evidence>
<reference evidence="2 3" key="1">
    <citation type="submission" date="2014-04" db="EMBL/GenBank/DDBJ databases">
        <title>A comprehensive comparison of genomes of Erythrobacter spp. strains.</title>
        <authorList>
            <person name="Zheng Q."/>
        </authorList>
    </citation>
    <scope>NUCLEOTIDE SEQUENCE [LARGE SCALE GENOMIC DNA]</scope>
    <source>
        <strain evidence="2 3">DSM 6997</strain>
    </source>
</reference>
<keyword evidence="1" id="KW-0812">Transmembrane</keyword>
<name>A0A074MY21_ERYLO</name>
<feature type="transmembrane region" description="Helical" evidence="1">
    <location>
        <begin position="20"/>
        <end position="38"/>
    </location>
</feature>
<comment type="caution">
    <text evidence="2">The sequence shown here is derived from an EMBL/GenBank/DDBJ whole genome shotgun (WGS) entry which is preliminary data.</text>
</comment>
<gene>
    <name evidence="2" type="ORF">EH31_10545</name>
</gene>
<keyword evidence="3" id="KW-1185">Reference proteome</keyword>
<proteinExistence type="predicted"/>
<dbReference type="AlphaFoldDB" id="A0A074MY21"/>
<accession>A0A074MY21</accession>
<sequence length="187" mass="20837">MELSLAHETSQKTLKQRNLLALICVVLGILVVVMFTAASTRDREIVLQPILPSTMTLSSSAVTQEYLEAVTRDTAQLALNRSPETLQYWLDGIVKIAAPESRGALKADLMKIMQEQQGSQVTQFVTIDWIKTDPEGLTSQVGGVLHTIVGSRDVRREHKIFEFHWKYTGVSLRLKGFGVVVKEGEDK</sequence>
<organism evidence="2 3">
    <name type="scientific">Erythrobacter longus</name>
    <dbReference type="NCBI Taxonomy" id="1044"/>
    <lineage>
        <taxon>Bacteria</taxon>
        <taxon>Pseudomonadati</taxon>
        <taxon>Pseudomonadota</taxon>
        <taxon>Alphaproteobacteria</taxon>
        <taxon>Sphingomonadales</taxon>
        <taxon>Erythrobacteraceae</taxon>
        <taxon>Erythrobacter/Porphyrobacter group</taxon>
        <taxon>Erythrobacter</taxon>
    </lineage>
</organism>
<evidence type="ECO:0000256" key="1">
    <source>
        <dbReference type="SAM" id="Phobius"/>
    </source>
</evidence>
<protein>
    <submittedName>
        <fullName evidence="2">Conjugal transfer protein TraE</fullName>
    </submittedName>
</protein>
<dbReference type="RefSeq" id="WP_034959962.1">
    <property type="nucleotide sequence ID" value="NZ_JMIW01000003.1"/>
</dbReference>
<dbReference type="eggNOG" id="ENOG502ZB5X">
    <property type="taxonomic scope" value="Bacteria"/>
</dbReference>
<dbReference type="OrthoDB" id="7405099at2"/>
<keyword evidence="1" id="KW-0472">Membrane</keyword>
<dbReference type="Pfam" id="PF05309">
    <property type="entry name" value="TraE"/>
    <property type="match status" value="1"/>
</dbReference>
<evidence type="ECO:0000313" key="3">
    <source>
        <dbReference type="Proteomes" id="UP000027647"/>
    </source>
</evidence>
<dbReference type="Proteomes" id="UP000027647">
    <property type="component" value="Unassembled WGS sequence"/>
</dbReference>
<dbReference type="STRING" id="1044.EH31_10545"/>
<dbReference type="InterPro" id="IPR007973">
    <property type="entry name" value="Pilus_assembly_TraE"/>
</dbReference>
<keyword evidence="1" id="KW-1133">Transmembrane helix</keyword>
<dbReference type="EMBL" id="JMIW01000003">
    <property type="protein sequence ID" value="KEO90517.1"/>
    <property type="molecule type" value="Genomic_DNA"/>
</dbReference>